<dbReference type="EMBL" id="ML977193">
    <property type="protein sequence ID" value="KAF1981807.1"/>
    <property type="molecule type" value="Genomic_DNA"/>
</dbReference>
<feature type="compositionally biased region" description="Acidic residues" evidence="1">
    <location>
        <begin position="56"/>
        <end position="75"/>
    </location>
</feature>
<dbReference type="PANTHER" id="PTHR18063:SF6">
    <property type="entry name" value="UBIQUITIN CARBOXYL-TERMINAL HYDROLASE"/>
    <property type="match status" value="1"/>
</dbReference>
<feature type="compositionally biased region" description="Polar residues" evidence="1">
    <location>
        <begin position="352"/>
        <end position="374"/>
    </location>
</feature>
<feature type="compositionally biased region" description="Basic and acidic residues" evidence="1">
    <location>
        <begin position="298"/>
        <end position="318"/>
    </location>
</feature>
<sequence>MVTRKPVASEAPPYPTTPTIPSAPPPPPPTDSMPERDHEDAANTSSFHLVNKADVEEPESSSDWDTGDEDDEGEGEKDPTPEELPAALRIGGGSRPSTSQDNEIPEALRVGRPRGAPQNSPELGKAEPAMQRTSSWPHSQSPQRDATPLKSHNPYLKMQTTGENMFGAESSQSVWGNPAAGNNQELAELSSEKTPIEQVSKLSLLDAPHSPSQQAPLIPVETEREPPAPERHASESSSIWEPGMDISSMDAFTSRAHGLPADARRPPESYRTWEEQQAWEKSERERKQTEAAAAQERAQQEEKERKAEEEWHRGEEQAKANAMSVDEPPPALPPRRSMEDEPPPKPPRPDAASSSMGNSLSPNRVSETPSSRTTTQKKEHYQIRHIHWYDATNGKLRPAPILIQNANGPCPLLALVNALVLSTPVGLATGLIETLRTREQVSLGLLLDAVIEELMSDRRAGNSHNLPDVSDLYAFLITLHTGMNVNPSFVSPGNRNSAIAGGDWTEIVPSARPAPEVGGFEETREMKLYSTFNVPLMHGWLPEKDSHAYIAFQRSAKTYEESQNIQFRLEELEAKLSLDGLSPAEQQLFEDIATIKEFLDRYPTQLTPHGLGQMLKSLRPGEIAILFRNDHFSTVYKEPKSRQILTLVTDFGYASHDEIVWESLVDVSGQGSELFSGDFRPVGGIAPPGGASASRPAHDERVPAGAEQSWTTVEKGKRNGKGRGGGDLQPQESGVVGAAGPASQAPASSSNTEQEDHDLALALQLQEEEEDRHRREMDARRRRENELSREYLSRETPVPVGSGHNRARSSGQEARPDIPPRRHNNPGVTRPAESGGEAPPPTYEQAARGRPYVPPTNHPSSVHAPVPESGNAAGRRQSSYSAQANQGQQPGPQQGQGQRLGRRSSAQLPYQGQGPPGRGGPGGRRPGGPGQGYQHPQAAAAEDKEKCVVM</sequence>
<dbReference type="GO" id="GO:0071108">
    <property type="term" value="P:protein K48-linked deubiquitination"/>
    <property type="evidence" value="ECO:0007669"/>
    <property type="project" value="TreeGrafter"/>
</dbReference>
<dbReference type="Pfam" id="PF04424">
    <property type="entry name" value="MINDY_DUB"/>
    <property type="match status" value="1"/>
</dbReference>
<name>A0A6G1GM25_9PEZI</name>
<dbReference type="GO" id="GO:1990380">
    <property type="term" value="F:K48-linked deubiquitinase activity"/>
    <property type="evidence" value="ECO:0007669"/>
    <property type="project" value="InterPro"/>
</dbReference>
<feature type="compositionally biased region" description="Polar residues" evidence="1">
    <location>
        <begin position="158"/>
        <end position="185"/>
    </location>
</feature>
<dbReference type="AlphaFoldDB" id="A0A6G1GM25"/>
<feature type="compositionally biased region" description="Low complexity" evidence="1">
    <location>
        <begin position="881"/>
        <end position="913"/>
    </location>
</feature>
<dbReference type="InterPro" id="IPR007518">
    <property type="entry name" value="MINDY"/>
</dbReference>
<feature type="compositionally biased region" description="Basic and acidic residues" evidence="1">
    <location>
        <begin position="771"/>
        <end position="793"/>
    </location>
</feature>
<feature type="compositionally biased region" description="Basic and acidic residues" evidence="1">
    <location>
        <begin position="941"/>
        <end position="950"/>
    </location>
</feature>
<reference evidence="3" key="1">
    <citation type="journal article" date="2020" name="Stud. Mycol.">
        <title>101 Dothideomycetes genomes: a test case for predicting lifestyles and emergence of pathogens.</title>
        <authorList>
            <person name="Haridas S."/>
            <person name="Albert R."/>
            <person name="Binder M."/>
            <person name="Bloem J."/>
            <person name="Labutti K."/>
            <person name="Salamov A."/>
            <person name="Andreopoulos B."/>
            <person name="Baker S."/>
            <person name="Barry K."/>
            <person name="Bills G."/>
            <person name="Bluhm B."/>
            <person name="Cannon C."/>
            <person name="Castanera R."/>
            <person name="Culley D."/>
            <person name="Daum C."/>
            <person name="Ezra D."/>
            <person name="Gonzalez J."/>
            <person name="Henrissat B."/>
            <person name="Kuo A."/>
            <person name="Liang C."/>
            <person name="Lipzen A."/>
            <person name="Lutzoni F."/>
            <person name="Magnuson J."/>
            <person name="Mondo S."/>
            <person name="Nolan M."/>
            <person name="Ohm R."/>
            <person name="Pangilinan J."/>
            <person name="Park H.-J."/>
            <person name="Ramirez L."/>
            <person name="Alfaro M."/>
            <person name="Sun H."/>
            <person name="Tritt A."/>
            <person name="Yoshinaga Y."/>
            <person name="Zwiers L.-H."/>
            <person name="Turgeon B."/>
            <person name="Goodwin S."/>
            <person name="Spatafora J."/>
            <person name="Crous P."/>
            <person name="Grigoriev I."/>
        </authorList>
    </citation>
    <scope>NUCLEOTIDE SEQUENCE</scope>
    <source>
        <strain evidence="3">CBS 113979</strain>
    </source>
</reference>
<feature type="compositionally biased region" description="Pro residues" evidence="1">
    <location>
        <begin position="12"/>
        <end position="31"/>
    </location>
</feature>
<feature type="compositionally biased region" description="Polar residues" evidence="1">
    <location>
        <begin position="131"/>
        <end position="144"/>
    </location>
</feature>
<dbReference type="PANTHER" id="PTHR18063">
    <property type="entry name" value="NF-E2 INDUCIBLE PROTEIN"/>
    <property type="match status" value="1"/>
</dbReference>
<accession>A0A6G1GM25</accession>
<feature type="compositionally biased region" description="Basic and acidic residues" evidence="1">
    <location>
        <begin position="262"/>
        <end position="289"/>
    </location>
</feature>
<evidence type="ECO:0000259" key="2">
    <source>
        <dbReference type="Pfam" id="PF04424"/>
    </source>
</evidence>
<feature type="domain" description="MINDY deubiquitinase" evidence="2">
    <location>
        <begin position="380"/>
        <end position="679"/>
    </location>
</feature>
<dbReference type="InterPro" id="IPR033979">
    <property type="entry name" value="MINDY_domain"/>
</dbReference>
<dbReference type="GO" id="GO:0071944">
    <property type="term" value="C:cell periphery"/>
    <property type="evidence" value="ECO:0007669"/>
    <property type="project" value="TreeGrafter"/>
</dbReference>
<dbReference type="GO" id="GO:0016807">
    <property type="term" value="F:cysteine-type carboxypeptidase activity"/>
    <property type="evidence" value="ECO:0007669"/>
    <property type="project" value="TreeGrafter"/>
</dbReference>
<organism evidence="3 4">
    <name type="scientific">Aulographum hederae CBS 113979</name>
    <dbReference type="NCBI Taxonomy" id="1176131"/>
    <lineage>
        <taxon>Eukaryota</taxon>
        <taxon>Fungi</taxon>
        <taxon>Dikarya</taxon>
        <taxon>Ascomycota</taxon>
        <taxon>Pezizomycotina</taxon>
        <taxon>Dothideomycetes</taxon>
        <taxon>Pleosporomycetidae</taxon>
        <taxon>Aulographales</taxon>
        <taxon>Aulographaceae</taxon>
    </lineage>
</organism>
<dbReference type="GO" id="GO:0005829">
    <property type="term" value="C:cytosol"/>
    <property type="evidence" value="ECO:0007669"/>
    <property type="project" value="TreeGrafter"/>
</dbReference>
<dbReference type="GO" id="GO:0004843">
    <property type="term" value="F:cysteine-type deubiquitinase activity"/>
    <property type="evidence" value="ECO:0007669"/>
    <property type="project" value="InterPro"/>
</dbReference>
<proteinExistence type="predicted"/>
<feature type="compositionally biased region" description="Basic and acidic residues" evidence="1">
    <location>
        <begin position="221"/>
        <end position="234"/>
    </location>
</feature>
<feature type="region of interest" description="Disordered" evidence="1">
    <location>
        <begin position="679"/>
        <end position="950"/>
    </location>
</feature>
<feature type="compositionally biased region" description="Low complexity" evidence="1">
    <location>
        <begin position="680"/>
        <end position="695"/>
    </location>
</feature>
<evidence type="ECO:0000313" key="4">
    <source>
        <dbReference type="Proteomes" id="UP000800041"/>
    </source>
</evidence>
<feature type="region of interest" description="Disordered" evidence="1">
    <location>
        <begin position="1"/>
        <end position="379"/>
    </location>
</feature>
<protein>
    <recommendedName>
        <fullName evidence="2">MINDY deubiquitinase domain-containing protein</fullName>
    </recommendedName>
</protein>
<feature type="compositionally biased region" description="Low complexity" evidence="1">
    <location>
        <begin position="733"/>
        <end position="750"/>
    </location>
</feature>
<dbReference type="Proteomes" id="UP000800041">
    <property type="component" value="Unassembled WGS sequence"/>
</dbReference>
<dbReference type="OrthoDB" id="10261212at2759"/>
<gene>
    <name evidence="3" type="ORF">K402DRAFT_398205</name>
</gene>
<feature type="compositionally biased region" description="Gly residues" evidence="1">
    <location>
        <begin position="914"/>
        <end position="931"/>
    </location>
</feature>
<keyword evidence="4" id="KW-1185">Reference proteome</keyword>
<evidence type="ECO:0000256" key="1">
    <source>
        <dbReference type="SAM" id="MobiDB-lite"/>
    </source>
</evidence>
<evidence type="ECO:0000313" key="3">
    <source>
        <dbReference type="EMBL" id="KAF1981807.1"/>
    </source>
</evidence>